<accession>A0AAV7X9U8</accession>
<dbReference type="EMBL" id="JAPTSV010000015">
    <property type="protein sequence ID" value="KAJ1520275.1"/>
    <property type="molecule type" value="Genomic_DNA"/>
</dbReference>
<evidence type="ECO:0000256" key="1">
    <source>
        <dbReference type="SAM" id="MobiDB-lite"/>
    </source>
</evidence>
<keyword evidence="4" id="KW-1185">Reference proteome</keyword>
<name>A0AAV7X9U8_9NEOP</name>
<feature type="compositionally biased region" description="Basic residues" evidence="1">
    <location>
        <begin position="236"/>
        <end position="246"/>
    </location>
</feature>
<proteinExistence type="predicted"/>
<dbReference type="Gene3D" id="4.10.60.10">
    <property type="entry name" value="Zinc finger, CCHC-type"/>
    <property type="match status" value="1"/>
</dbReference>
<dbReference type="Proteomes" id="UP001075354">
    <property type="component" value="Chromosome 15"/>
</dbReference>
<dbReference type="AlphaFoldDB" id="A0AAV7X9U8"/>
<protein>
    <recommendedName>
        <fullName evidence="2">CCHC-type domain-containing protein</fullName>
    </recommendedName>
</protein>
<organism evidence="3 4">
    <name type="scientific">Megalurothrips usitatus</name>
    <name type="common">bean blossom thrips</name>
    <dbReference type="NCBI Taxonomy" id="439358"/>
    <lineage>
        <taxon>Eukaryota</taxon>
        <taxon>Metazoa</taxon>
        <taxon>Ecdysozoa</taxon>
        <taxon>Arthropoda</taxon>
        <taxon>Hexapoda</taxon>
        <taxon>Insecta</taxon>
        <taxon>Pterygota</taxon>
        <taxon>Neoptera</taxon>
        <taxon>Paraneoptera</taxon>
        <taxon>Thysanoptera</taxon>
        <taxon>Terebrantia</taxon>
        <taxon>Thripoidea</taxon>
        <taxon>Thripidae</taxon>
        <taxon>Megalurothrips</taxon>
    </lineage>
</organism>
<comment type="caution">
    <text evidence="3">The sequence shown here is derived from an EMBL/GenBank/DDBJ whole genome shotgun (WGS) entry which is preliminary data.</text>
</comment>
<feature type="compositionally biased region" description="Low complexity" evidence="1">
    <location>
        <begin position="261"/>
        <end position="270"/>
    </location>
</feature>
<dbReference type="SMART" id="SM00343">
    <property type="entry name" value="ZnF_C2HC"/>
    <property type="match status" value="2"/>
</dbReference>
<dbReference type="InterPro" id="IPR036875">
    <property type="entry name" value="Znf_CCHC_sf"/>
</dbReference>
<reference evidence="3" key="1">
    <citation type="submission" date="2022-12" db="EMBL/GenBank/DDBJ databases">
        <title>Chromosome-level genome assembly of the bean flower thrips Megalurothrips usitatus.</title>
        <authorList>
            <person name="Ma L."/>
            <person name="Liu Q."/>
            <person name="Li H."/>
            <person name="Cai W."/>
        </authorList>
    </citation>
    <scope>NUCLEOTIDE SEQUENCE</scope>
    <source>
        <strain evidence="3">Cailab_2022a</strain>
    </source>
</reference>
<dbReference type="GO" id="GO:0003676">
    <property type="term" value="F:nucleic acid binding"/>
    <property type="evidence" value="ECO:0007669"/>
    <property type="project" value="InterPro"/>
</dbReference>
<sequence length="270" mass="29517">MSSDSDLRYDSKRPESWPKFVRRLKLIISVKATKEEIKRGMLLSALDDQTLDRLEQWVHPRSLESCSYSTLLAELDKNIVTAVNRTVQYVSFTTRRQQPGESAAAFMDALTLAGPTVGWTGEVLDDMCMHQFVAGLEDVGLQDKLFETAGLTREKALQLAVQTEATRAHKEAVRAGAGADHVHAVGGQGGKKKVVCYRCGEGHYARECPYDRNSLKCSKCQGVGHVTSVCGLGKPKGGKPKPKRKPTGTPTAAPPSPPGPRQAQPNQRVY</sequence>
<dbReference type="InterPro" id="IPR001878">
    <property type="entry name" value="Znf_CCHC"/>
</dbReference>
<evidence type="ECO:0000313" key="3">
    <source>
        <dbReference type="EMBL" id="KAJ1520275.1"/>
    </source>
</evidence>
<dbReference type="GO" id="GO:0008270">
    <property type="term" value="F:zinc ion binding"/>
    <property type="evidence" value="ECO:0007669"/>
    <property type="project" value="InterPro"/>
</dbReference>
<dbReference type="PANTHER" id="PTHR33198:SF20">
    <property type="entry name" value="RETROTRANSPOSON GAG DOMAIN-CONTAINING PROTEIN"/>
    <property type="match status" value="1"/>
</dbReference>
<evidence type="ECO:0000313" key="4">
    <source>
        <dbReference type="Proteomes" id="UP001075354"/>
    </source>
</evidence>
<evidence type="ECO:0000259" key="2">
    <source>
        <dbReference type="SMART" id="SM00343"/>
    </source>
</evidence>
<gene>
    <name evidence="3" type="ORF">ONE63_004477</name>
</gene>
<feature type="region of interest" description="Disordered" evidence="1">
    <location>
        <begin position="230"/>
        <end position="270"/>
    </location>
</feature>
<dbReference type="PANTHER" id="PTHR33198">
    <property type="entry name" value="ANK_REP_REGION DOMAIN-CONTAINING PROTEIN-RELATED"/>
    <property type="match status" value="1"/>
</dbReference>
<feature type="domain" description="CCHC-type" evidence="2">
    <location>
        <begin position="216"/>
        <end position="232"/>
    </location>
</feature>
<dbReference type="SUPFAM" id="SSF57756">
    <property type="entry name" value="Retrovirus zinc finger-like domains"/>
    <property type="match status" value="1"/>
</dbReference>
<feature type="domain" description="CCHC-type" evidence="2">
    <location>
        <begin position="195"/>
        <end position="210"/>
    </location>
</feature>